<evidence type="ECO:0000313" key="5">
    <source>
        <dbReference type="Proteomes" id="UP000053477"/>
    </source>
</evidence>
<dbReference type="EMBL" id="KQ085895">
    <property type="protein sequence ID" value="KLO18407.1"/>
    <property type="molecule type" value="Genomic_DNA"/>
</dbReference>
<reference evidence="4 5" key="1">
    <citation type="submission" date="2015-04" db="EMBL/GenBank/DDBJ databases">
        <title>Complete genome sequence of Schizopora paradoxa KUC8140, a cosmopolitan wood degrader in East Asia.</title>
        <authorList>
            <consortium name="DOE Joint Genome Institute"/>
            <person name="Min B."/>
            <person name="Park H."/>
            <person name="Jang Y."/>
            <person name="Kim J.-J."/>
            <person name="Kim K.H."/>
            <person name="Pangilinan J."/>
            <person name="Lipzen A."/>
            <person name="Riley R."/>
            <person name="Grigoriev I.V."/>
            <person name="Spatafora J.W."/>
            <person name="Choi I.-G."/>
        </authorList>
    </citation>
    <scope>NUCLEOTIDE SEQUENCE [LARGE SCALE GENOMIC DNA]</scope>
    <source>
        <strain evidence="4 5">KUC8140</strain>
    </source>
</reference>
<dbReference type="SUPFAM" id="SSF81995">
    <property type="entry name" value="beta-sandwich domain of Sec23/24"/>
    <property type="match status" value="1"/>
</dbReference>
<dbReference type="STRING" id="27342.A0A0H2S399"/>
<dbReference type="PANTHER" id="PTHR47417:SF1">
    <property type="entry name" value="SMR DOMAIN-CONTAINING PROTEIN YPL199C"/>
    <property type="match status" value="1"/>
</dbReference>
<evidence type="ECO:0000256" key="2">
    <source>
        <dbReference type="SAM" id="SignalP"/>
    </source>
</evidence>
<keyword evidence="5" id="KW-1185">Reference proteome</keyword>
<dbReference type="AlphaFoldDB" id="A0A0H2S399"/>
<dbReference type="InterPro" id="IPR053020">
    <property type="entry name" value="Smr_domain_protein"/>
</dbReference>
<dbReference type="Pfam" id="PF08590">
    <property type="entry name" value="DUF1771"/>
    <property type="match status" value="1"/>
</dbReference>
<dbReference type="InterPro" id="IPR013899">
    <property type="entry name" value="DUF1771"/>
</dbReference>
<dbReference type="Proteomes" id="UP000053477">
    <property type="component" value="Unassembled WGS sequence"/>
</dbReference>
<feature type="region of interest" description="Disordered" evidence="1">
    <location>
        <begin position="21"/>
        <end position="82"/>
    </location>
</feature>
<dbReference type="PANTHER" id="PTHR47417">
    <property type="entry name" value="SMR DOMAIN-CONTAINING PROTEIN YPL199C"/>
    <property type="match status" value="1"/>
</dbReference>
<dbReference type="Gene3D" id="3.30.1370.110">
    <property type="match status" value="1"/>
</dbReference>
<organism evidence="4 5">
    <name type="scientific">Schizopora paradoxa</name>
    <dbReference type="NCBI Taxonomy" id="27342"/>
    <lineage>
        <taxon>Eukaryota</taxon>
        <taxon>Fungi</taxon>
        <taxon>Dikarya</taxon>
        <taxon>Basidiomycota</taxon>
        <taxon>Agaricomycotina</taxon>
        <taxon>Agaricomycetes</taxon>
        <taxon>Hymenochaetales</taxon>
        <taxon>Schizoporaceae</taxon>
        <taxon>Schizopora</taxon>
    </lineage>
</organism>
<dbReference type="SMART" id="SM00463">
    <property type="entry name" value="SMR"/>
    <property type="match status" value="1"/>
</dbReference>
<dbReference type="SUPFAM" id="SSF160443">
    <property type="entry name" value="SMR domain-like"/>
    <property type="match status" value="1"/>
</dbReference>
<sequence>MASVIYAIVNFIFKALCGAQKGDEEQAGPRPPQQQQQEWQQQPQAPISYPPQQQQRPEQHVHKPQQHQGPLVKPHNDYLANSSDQHYTSLRSEAREKYAQMGSCFERSRAVYSSGDGAGAKSLSDEGHALQAEARRLDAQAADWIFKKNNEGREGTRPMEVDLHGLFVKEAVDKTETAVREAKRAGDRELKLIVGKGLHSENHVAKIKPAIEELMQKENLTAEIDPSNAGVLIVYLDGQAQGRGTAMGAEEISRQLAEGGDSKNCIIM</sequence>
<dbReference type="Pfam" id="PF01713">
    <property type="entry name" value="Smr"/>
    <property type="match status" value="1"/>
</dbReference>
<feature type="signal peptide" evidence="2">
    <location>
        <begin position="1"/>
        <end position="19"/>
    </location>
</feature>
<dbReference type="InterPro" id="IPR036063">
    <property type="entry name" value="Smr_dom_sf"/>
</dbReference>
<dbReference type="InParanoid" id="A0A0H2S399"/>
<proteinExistence type="predicted"/>
<name>A0A0H2S399_9AGAM</name>
<feature type="domain" description="Smr" evidence="3">
    <location>
        <begin position="161"/>
        <end position="237"/>
    </location>
</feature>
<keyword evidence="2" id="KW-0732">Signal</keyword>
<evidence type="ECO:0000313" key="4">
    <source>
        <dbReference type="EMBL" id="KLO18407.1"/>
    </source>
</evidence>
<dbReference type="InterPro" id="IPR002625">
    <property type="entry name" value="Smr_dom"/>
</dbReference>
<dbReference type="PROSITE" id="PS50828">
    <property type="entry name" value="SMR"/>
    <property type="match status" value="1"/>
</dbReference>
<evidence type="ECO:0000259" key="3">
    <source>
        <dbReference type="PROSITE" id="PS50828"/>
    </source>
</evidence>
<dbReference type="SMART" id="SM01162">
    <property type="entry name" value="DUF1771"/>
    <property type="match status" value="1"/>
</dbReference>
<dbReference type="FunCoup" id="A0A0H2S399">
    <property type="interactions" value="3"/>
</dbReference>
<dbReference type="OrthoDB" id="3231855at2759"/>
<feature type="chain" id="PRO_5005202016" evidence="2">
    <location>
        <begin position="20"/>
        <end position="268"/>
    </location>
</feature>
<protein>
    <submittedName>
        <fullName evidence="4">DUF1771-domain-containing protein</fullName>
    </submittedName>
</protein>
<gene>
    <name evidence="4" type="ORF">SCHPADRAFT_845189</name>
</gene>
<feature type="compositionally biased region" description="Low complexity" evidence="1">
    <location>
        <begin position="33"/>
        <end position="46"/>
    </location>
</feature>
<accession>A0A0H2S399</accession>
<evidence type="ECO:0000256" key="1">
    <source>
        <dbReference type="SAM" id="MobiDB-lite"/>
    </source>
</evidence>